<keyword evidence="6" id="KW-1185">Reference proteome</keyword>
<feature type="region of interest" description="Disordered" evidence="3">
    <location>
        <begin position="306"/>
        <end position="353"/>
    </location>
</feature>
<evidence type="ECO:0000256" key="2">
    <source>
        <dbReference type="ARBA" id="ARBA00023187"/>
    </source>
</evidence>
<reference evidence="5" key="1">
    <citation type="submission" date="2017-07" db="EMBL/GenBank/DDBJ databases">
        <title>Taro Niue Genome Assembly and Annotation.</title>
        <authorList>
            <person name="Atibalentja N."/>
            <person name="Keating K."/>
            <person name="Fields C.J."/>
        </authorList>
    </citation>
    <scope>NUCLEOTIDE SEQUENCE</scope>
    <source>
        <strain evidence="5">Niue_2</strain>
        <tissue evidence="5">Leaf</tissue>
    </source>
</reference>
<dbReference type="EMBL" id="NMUH01001178">
    <property type="protein sequence ID" value="MQL89789.1"/>
    <property type="molecule type" value="Genomic_DNA"/>
</dbReference>
<name>A0A843VEA2_COLES</name>
<dbReference type="Pfam" id="PF09750">
    <property type="entry name" value="DRY_EERY"/>
    <property type="match status" value="1"/>
</dbReference>
<protein>
    <recommendedName>
        <fullName evidence="4">Suppressor of white apricot N-terminal domain-containing protein</fullName>
    </recommendedName>
</protein>
<feature type="compositionally biased region" description="Basic and acidic residues" evidence="3">
    <location>
        <begin position="379"/>
        <end position="391"/>
    </location>
</feature>
<feature type="domain" description="Suppressor of white apricot N-terminal" evidence="4">
    <location>
        <begin position="39"/>
        <end position="170"/>
    </location>
</feature>
<sequence length="490" mass="55598">MWHEARRSERKVHDLMDAARKRAQRRAVFLAKRRGDPKQSLQVVGTRCRTYRDDGLYQATQDQQGLIPWNGKQDILIDRFDGRALLDFIRDSDSRLRRVQEKTEEEEELEEFVSFERYRDLIKHRRRGFSDEEGLQYANQELEAKSNAFLTERSHPSQSSATKGSYSQRKLSRKERRKASKIEREREREAARTIGRTSYHDPYRESRRSPTYDAYPRPRRSRSKSRSYSPSYTKRHDHGLHADNGHRNKPRTPKIEYITEFGGSGCDDQKLEGISPPSSPPSQADVLNRPSGGRILEALHVDPASGVTLDQEKGSKSLKPTPSTSSALAKLSKTGNGGPLKSQQGEKKETPQERLKRIMSKQLNKQIKKDAAVEMVKKREQERQRQEKLAETSRIGRHWHRSRSRSHRDIAVVEAAVGVGAVVLRDTIHGLLLDHPLQALGALVALAMGALRAMQGTNDFGDGGFRSMHGVGGSNSGVEVGRGHYRWALG</sequence>
<accession>A0A843VEA2</accession>
<gene>
    <name evidence="5" type="ORF">Taro_022368</name>
</gene>
<dbReference type="InterPro" id="IPR019147">
    <property type="entry name" value="SWAP_N_domain"/>
</dbReference>
<feature type="compositionally biased region" description="Basic and acidic residues" evidence="3">
    <location>
        <begin position="344"/>
        <end position="353"/>
    </location>
</feature>
<evidence type="ECO:0000313" key="5">
    <source>
        <dbReference type="EMBL" id="MQL89789.1"/>
    </source>
</evidence>
<comment type="caution">
    <text evidence="5">The sequence shown here is derived from an EMBL/GenBank/DDBJ whole genome shotgun (WGS) entry which is preliminary data.</text>
</comment>
<evidence type="ECO:0000256" key="3">
    <source>
        <dbReference type="SAM" id="MobiDB-lite"/>
    </source>
</evidence>
<dbReference type="GO" id="GO:0008380">
    <property type="term" value="P:RNA splicing"/>
    <property type="evidence" value="ECO:0007669"/>
    <property type="project" value="UniProtKB-KW"/>
</dbReference>
<dbReference type="AlphaFoldDB" id="A0A843VEA2"/>
<evidence type="ECO:0000313" key="6">
    <source>
        <dbReference type="Proteomes" id="UP000652761"/>
    </source>
</evidence>
<feature type="compositionally biased region" description="Polar residues" evidence="3">
    <location>
        <begin position="156"/>
        <end position="169"/>
    </location>
</feature>
<dbReference type="PANTHER" id="PTHR13161:SF4">
    <property type="entry name" value="CLK4-ASSOCIATING SERINE_ARGININE RICH PROTEIN"/>
    <property type="match status" value="1"/>
</dbReference>
<feature type="compositionally biased region" description="Basic and acidic residues" evidence="3">
    <location>
        <begin position="180"/>
        <end position="191"/>
    </location>
</feature>
<dbReference type="OrthoDB" id="10070965at2759"/>
<dbReference type="PANTHER" id="PTHR13161">
    <property type="entry name" value="SPLICING FACTOR SUPPRESSOR OF WHITE APRICOT"/>
    <property type="match status" value="1"/>
</dbReference>
<dbReference type="InterPro" id="IPR040397">
    <property type="entry name" value="SWAP"/>
</dbReference>
<evidence type="ECO:0000259" key="4">
    <source>
        <dbReference type="SMART" id="SM01141"/>
    </source>
</evidence>
<feature type="compositionally biased region" description="Basic and acidic residues" evidence="3">
    <location>
        <begin position="198"/>
        <end position="210"/>
    </location>
</feature>
<keyword evidence="1" id="KW-0507">mRNA processing</keyword>
<dbReference type="Proteomes" id="UP000652761">
    <property type="component" value="Unassembled WGS sequence"/>
</dbReference>
<dbReference type="GO" id="GO:0006397">
    <property type="term" value="P:mRNA processing"/>
    <property type="evidence" value="ECO:0007669"/>
    <property type="project" value="UniProtKB-KW"/>
</dbReference>
<organism evidence="5 6">
    <name type="scientific">Colocasia esculenta</name>
    <name type="common">Wild taro</name>
    <name type="synonym">Arum esculentum</name>
    <dbReference type="NCBI Taxonomy" id="4460"/>
    <lineage>
        <taxon>Eukaryota</taxon>
        <taxon>Viridiplantae</taxon>
        <taxon>Streptophyta</taxon>
        <taxon>Embryophyta</taxon>
        <taxon>Tracheophyta</taxon>
        <taxon>Spermatophyta</taxon>
        <taxon>Magnoliopsida</taxon>
        <taxon>Liliopsida</taxon>
        <taxon>Araceae</taxon>
        <taxon>Aroideae</taxon>
        <taxon>Colocasieae</taxon>
        <taxon>Colocasia</taxon>
    </lineage>
</organism>
<keyword evidence="2" id="KW-0508">mRNA splicing</keyword>
<feature type="region of interest" description="Disordered" evidence="3">
    <location>
        <begin position="151"/>
        <end position="289"/>
    </location>
</feature>
<feature type="compositionally biased region" description="Low complexity" evidence="3">
    <location>
        <begin position="317"/>
        <end position="328"/>
    </location>
</feature>
<dbReference type="SMART" id="SM01141">
    <property type="entry name" value="DRY_EERY"/>
    <property type="match status" value="1"/>
</dbReference>
<feature type="region of interest" description="Disordered" evidence="3">
    <location>
        <begin position="379"/>
        <end position="402"/>
    </location>
</feature>
<feature type="compositionally biased region" description="Basic residues" evidence="3">
    <location>
        <begin position="170"/>
        <end position="179"/>
    </location>
</feature>
<proteinExistence type="predicted"/>
<evidence type="ECO:0000256" key="1">
    <source>
        <dbReference type="ARBA" id="ARBA00022664"/>
    </source>
</evidence>